<gene>
    <name evidence="2" type="ORF">ACEG43_48340</name>
</gene>
<dbReference type="RefSeq" id="WP_372567585.1">
    <property type="nucleotide sequence ID" value="NZ_JBGOSP010000078.1"/>
</dbReference>
<dbReference type="EMBL" id="JBGOSP010000078">
    <property type="protein sequence ID" value="MFA3843799.1"/>
    <property type="molecule type" value="Genomic_DNA"/>
</dbReference>
<comment type="caution">
    <text evidence="2">The sequence shown here is derived from an EMBL/GenBank/DDBJ whole genome shotgun (WGS) entry which is preliminary data.</text>
</comment>
<dbReference type="Proteomes" id="UP001571476">
    <property type="component" value="Unassembled WGS sequence"/>
</dbReference>
<protein>
    <submittedName>
        <fullName evidence="2">Uncharacterized protein</fullName>
    </submittedName>
</protein>
<reference evidence="2 3" key="1">
    <citation type="submission" date="2024-08" db="EMBL/GenBank/DDBJ databases">
        <title>Genome sequence of Streptomyces aureus CACIA-1.46HGO.</title>
        <authorList>
            <person name="Evangelista-Martinez Z."/>
        </authorList>
    </citation>
    <scope>NUCLEOTIDE SEQUENCE [LARGE SCALE GENOMIC DNA]</scope>
    <source>
        <strain evidence="2 3">CACIA-1.46HGO</strain>
    </source>
</reference>
<keyword evidence="3" id="KW-1185">Reference proteome</keyword>
<proteinExistence type="predicted"/>
<feature type="region of interest" description="Disordered" evidence="1">
    <location>
        <begin position="1"/>
        <end position="32"/>
    </location>
</feature>
<sequence length="67" mass="6737">MDQNPGDGHATTAVEGAVGGRRLPGAPGKGRWRRRAARALSALTLTAARVIALQSGPAAAAPLLPGR</sequence>
<evidence type="ECO:0000313" key="3">
    <source>
        <dbReference type="Proteomes" id="UP001571476"/>
    </source>
</evidence>
<organism evidence="2 3">
    <name type="scientific">Streptomyces aureus</name>
    <dbReference type="NCBI Taxonomy" id="193461"/>
    <lineage>
        <taxon>Bacteria</taxon>
        <taxon>Bacillati</taxon>
        <taxon>Actinomycetota</taxon>
        <taxon>Actinomycetes</taxon>
        <taxon>Kitasatosporales</taxon>
        <taxon>Streptomycetaceae</taxon>
        <taxon>Streptomyces</taxon>
    </lineage>
</organism>
<accession>A0ABV4T1R7</accession>
<evidence type="ECO:0000313" key="2">
    <source>
        <dbReference type="EMBL" id="MFA3843799.1"/>
    </source>
</evidence>
<name>A0ABV4T1R7_9ACTN</name>
<evidence type="ECO:0000256" key="1">
    <source>
        <dbReference type="SAM" id="MobiDB-lite"/>
    </source>
</evidence>